<dbReference type="PANTHER" id="PTHR24394:SF44">
    <property type="entry name" value="ZINC FINGER PROTEIN 271-LIKE"/>
    <property type="match status" value="1"/>
</dbReference>
<dbReference type="AlphaFoldDB" id="A0A226DBZ2"/>
<keyword evidence="4 7" id="KW-0863">Zinc-finger</keyword>
<evidence type="ECO:0000256" key="6">
    <source>
        <dbReference type="ARBA" id="ARBA00023242"/>
    </source>
</evidence>
<feature type="domain" description="C2H2-type" evidence="9">
    <location>
        <begin position="169"/>
        <end position="196"/>
    </location>
</feature>
<reference evidence="10 11" key="1">
    <citation type="submission" date="2015-12" db="EMBL/GenBank/DDBJ databases">
        <title>The genome of Folsomia candida.</title>
        <authorList>
            <person name="Faddeeva A."/>
            <person name="Derks M.F."/>
            <person name="Anvar Y."/>
            <person name="Smit S."/>
            <person name="Van Straalen N."/>
            <person name="Roelofs D."/>
        </authorList>
    </citation>
    <scope>NUCLEOTIDE SEQUENCE [LARGE SCALE GENOMIC DNA]</scope>
    <source>
        <strain evidence="10 11">VU population</strain>
        <tissue evidence="10">Whole body</tissue>
    </source>
</reference>
<feature type="domain" description="C2H2-type" evidence="9">
    <location>
        <begin position="255"/>
        <end position="282"/>
    </location>
</feature>
<feature type="domain" description="C2H2-type" evidence="9">
    <location>
        <begin position="141"/>
        <end position="168"/>
    </location>
</feature>
<evidence type="ECO:0000256" key="3">
    <source>
        <dbReference type="ARBA" id="ARBA00022737"/>
    </source>
</evidence>
<dbReference type="EMBL" id="LNIX01000026">
    <property type="protein sequence ID" value="OXA42247.1"/>
    <property type="molecule type" value="Genomic_DNA"/>
</dbReference>
<dbReference type="PROSITE" id="PS00028">
    <property type="entry name" value="ZINC_FINGER_C2H2_1"/>
    <property type="match status" value="10"/>
</dbReference>
<dbReference type="SMART" id="SM00355">
    <property type="entry name" value="ZnF_C2H2"/>
    <property type="match status" value="10"/>
</dbReference>
<evidence type="ECO:0000256" key="2">
    <source>
        <dbReference type="ARBA" id="ARBA00022723"/>
    </source>
</evidence>
<keyword evidence="5" id="KW-0862">Zinc</keyword>
<dbReference type="InterPro" id="IPR013087">
    <property type="entry name" value="Znf_C2H2_type"/>
</dbReference>
<evidence type="ECO:0000256" key="4">
    <source>
        <dbReference type="ARBA" id="ARBA00022771"/>
    </source>
</evidence>
<feature type="domain" description="C2H2-type" evidence="9">
    <location>
        <begin position="344"/>
        <end position="371"/>
    </location>
</feature>
<comment type="caution">
    <text evidence="10">The sequence shown here is derived from an EMBL/GenBank/DDBJ whole genome shotgun (WGS) entry which is preliminary data.</text>
</comment>
<dbReference type="OrthoDB" id="6077919at2759"/>
<name>A0A226DBZ2_FOLCA</name>
<feature type="compositionally biased region" description="Polar residues" evidence="8">
    <location>
        <begin position="31"/>
        <end position="40"/>
    </location>
</feature>
<dbReference type="PANTHER" id="PTHR24394">
    <property type="entry name" value="ZINC FINGER PROTEIN"/>
    <property type="match status" value="1"/>
</dbReference>
<dbReference type="Gene3D" id="3.30.160.60">
    <property type="entry name" value="Classic Zinc Finger"/>
    <property type="match status" value="7"/>
</dbReference>
<evidence type="ECO:0000313" key="10">
    <source>
        <dbReference type="EMBL" id="OXA42247.1"/>
    </source>
</evidence>
<keyword evidence="6" id="KW-0539">Nucleus</keyword>
<dbReference type="FunFam" id="3.30.160.60:FF:000446">
    <property type="entry name" value="Zinc finger protein"/>
    <property type="match status" value="1"/>
</dbReference>
<feature type="domain" description="C2H2-type" evidence="9">
    <location>
        <begin position="198"/>
        <end position="225"/>
    </location>
</feature>
<keyword evidence="2" id="KW-0479">Metal-binding</keyword>
<dbReference type="GO" id="GO:0008270">
    <property type="term" value="F:zinc ion binding"/>
    <property type="evidence" value="ECO:0007669"/>
    <property type="project" value="UniProtKB-KW"/>
</dbReference>
<feature type="domain" description="C2H2-type" evidence="9">
    <location>
        <begin position="283"/>
        <end position="310"/>
    </location>
</feature>
<dbReference type="Pfam" id="PF13912">
    <property type="entry name" value="zf-C2H2_6"/>
    <property type="match status" value="2"/>
</dbReference>
<dbReference type="Pfam" id="PF00096">
    <property type="entry name" value="zf-C2H2"/>
    <property type="match status" value="3"/>
</dbReference>
<feature type="region of interest" description="Disordered" evidence="8">
    <location>
        <begin position="29"/>
        <end position="107"/>
    </location>
</feature>
<sequence>MLKSKKMLTLLETQVNAVPRIVFGPNIQREIPSSTKNNASCKRRPDDSSLKGKQKQSQPSPTSKRIKLESQRQTKISKNGHDDDEWLPQEENSSDSSEDGEDQVNEKISQNTPLHCDTCNSNFETEDQLATHVTTHKLKQYCCSICGRPFTNIYSMTTHLRSHNARKLEKCPLCDETFPDKSTLKEHLKVHRTPTEGYFCHTCGMGFSMTAKLNQHFDVHRKKKPVIQCETCGEIFVFLSTLQNHRVKVHGESPFVCEACGEGFKSPEELQVHKEIHKEIRLYMCETCGSGFKTKARLDGHMASHSDERPFLCDQCDGTFKHASQLSRHFKRNHTPGYIVPTPHKCPHCDKAFQTRVRRDTHALVHTGERPFGCDLCGRRYFAKKSLHDHLKTHTSRGL</sequence>
<feature type="domain" description="C2H2-type" evidence="9">
    <location>
        <begin position="311"/>
        <end position="335"/>
    </location>
</feature>
<evidence type="ECO:0000256" key="5">
    <source>
        <dbReference type="ARBA" id="ARBA00022833"/>
    </source>
</evidence>
<evidence type="ECO:0000313" key="11">
    <source>
        <dbReference type="Proteomes" id="UP000198287"/>
    </source>
</evidence>
<comment type="subcellular location">
    <subcellularLocation>
        <location evidence="1">Nucleus</location>
    </subcellularLocation>
</comment>
<evidence type="ECO:0000256" key="8">
    <source>
        <dbReference type="SAM" id="MobiDB-lite"/>
    </source>
</evidence>
<feature type="domain" description="C2H2-type" evidence="9">
    <location>
        <begin position="372"/>
        <end position="399"/>
    </location>
</feature>
<evidence type="ECO:0000256" key="1">
    <source>
        <dbReference type="ARBA" id="ARBA00004123"/>
    </source>
</evidence>
<evidence type="ECO:0000256" key="7">
    <source>
        <dbReference type="PROSITE-ProRule" id="PRU00042"/>
    </source>
</evidence>
<feature type="domain" description="C2H2-type" evidence="9">
    <location>
        <begin position="227"/>
        <end position="254"/>
    </location>
</feature>
<keyword evidence="3" id="KW-0677">Repeat</keyword>
<dbReference type="OMA" id="FDANCKV"/>
<dbReference type="GO" id="GO:0005634">
    <property type="term" value="C:nucleus"/>
    <property type="evidence" value="ECO:0007669"/>
    <property type="project" value="UniProtKB-SubCell"/>
</dbReference>
<dbReference type="InterPro" id="IPR036236">
    <property type="entry name" value="Znf_C2H2_sf"/>
</dbReference>
<dbReference type="SUPFAM" id="SSF57667">
    <property type="entry name" value="beta-beta-alpha zinc fingers"/>
    <property type="match status" value="6"/>
</dbReference>
<dbReference type="GO" id="GO:0000981">
    <property type="term" value="F:DNA-binding transcription factor activity, RNA polymerase II-specific"/>
    <property type="evidence" value="ECO:0007669"/>
    <property type="project" value="TreeGrafter"/>
</dbReference>
<dbReference type="Proteomes" id="UP000198287">
    <property type="component" value="Unassembled WGS sequence"/>
</dbReference>
<evidence type="ECO:0000259" key="9">
    <source>
        <dbReference type="PROSITE" id="PS50157"/>
    </source>
</evidence>
<feature type="compositionally biased region" description="Acidic residues" evidence="8">
    <location>
        <begin position="82"/>
        <end position="103"/>
    </location>
</feature>
<feature type="domain" description="C2H2-type" evidence="9">
    <location>
        <begin position="114"/>
        <end position="141"/>
    </location>
</feature>
<accession>A0A226DBZ2</accession>
<proteinExistence type="predicted"/>
<protein>
    <recommendedName>
        <fullName evidence="9">C2H2-type domain-containing protein</fullName>
    </recommendedName>
</protein>
<organism evidence="10 11">
    <name type="scientific">Folsomia candida</name>
    <name type="common">Springtail</name>
    <dbReference type="NCBI Taxonomy" id="158441"/>
    <lineage>
        <taxon>Eukaryota</taxon>
        <taxon>Metazoa</taxon>
        <taxon>Ecdysozoa</taxon>
        <taxon>Arthropoda</taxon>
        <taxon>Hexapoda</taxon>
        <taxon>Collembola</taxon>
        <taxon>Entomobryomorpha</taxon>
        <taxon>Isotomoidea</taxon>
        <taxon>Isotomidae</taxon>
        <taxon>Proisotominae</taxon>
        <taxon>Folsomia</taxon>
    </lineage>
</organism>
<gene>
    <name evidence="10" type="ORF">Fcan01_23015</name>
</gene>
<dbReference type="PROSITE" id="PS50157">
    <property type="entry name" value="ZINC_FINGER_C2H2_2"/>
    <property type="match status" value="10"/>
</dbReference>
<keyword evidence="11" id="KW-1185">Reference proteome</keyword>